<dbReference type="InterPro" id="IPR004794">
    <property type="entry name" value="Eubact_RibD"/>
</dbReference>
<dbReference type="InterPro" id="IPR016193">
    <property type="entry name" value="Cytidine_deaminase-like"/>
</dbReference>
<keyword evidence="7 9" id="KW-0560">Oxidoreductase</keyword>
<proteinExistence type="inferred from homology"/>
<evidence type="ECO:0000256" key="3">
    <source>
        <dbReference type="ARBA" id="ARBA00004910"/>
    </source>
</evidence>
<comment type="caution">
    <text evidence="11">The sequence shown here is derived from an EMBL/GenBank/DDBJ whole genome shotgun (WGS) entry which is preliminary data.</text>
</comment>
<dbReference type="NCBIfam" id="TIGR00326">
    <property type="entry name" value="eubact_ribD"/>
    <property type="match status" value="1"/>
</dbReference>
<dbReference type="InterPro" id="IPR024072">
    <property type="entry name" value="DHFR-like_dom_sf"/>
</dbReference>
<keyword evidence="8" id="KW-0511">Multifunctional enzyme</keyword>
<sequence length="378" mass="41122">MVWNSEDKQYMERCLELALKAHGDTSPNPLVGAVIVKNGTIIGQGYHRFAGAPHAEIEAFQNATTDPAGATLYVNLEPCCVHGRTPPCTRAIIQNRIKKIVVATLDPNPDVSGQGMQILRNAGCETEIGLLAEEARKLNETYLKFVQTSLPFVILKSACSLDGKIATASGKSQWITSLEARTDGHLLRRGVDAVLVGIDTVLADNPDLRVRHVPPPRRQPCRIVLDTHLRIPLNAKLVTTSSQNRGSRSAQTIVVASQKAPRYKVDLLQKYKVQCLLLPVDDGGRLSLKKLFTHLAQLEITSILIEGGPTIAARAFQEDVVDKVVCYMAPIIIGGQTAPGSVGGGGVDSPDEAFQLHDMQIQHRGSDLRIEAYLHRNS</sequence>
<evidence type="ECO:0000256" key="7">
    <source>
        <dbReference type="ARBA" id="ARBA00023002"/>
    </source>
</evidence>
<dbReference type="InterPro" id="IPR002125">
    <property type="entry name" value="CMP_dCMP_dom"/>
</dbReference>
<organism evidence="11 12">
    <name type="scientific">candidate division CSSED10-310 bacterium</name>
    <dbReference type="NCBI Taxonomy" id="2855610"/>
    <lineage>
        <taxon>Bacteria</taxon>
        <taxon>Bacteria division CSSED10-310</taxon>
    </lineage>
</organism>
<evidence type="ECO:0000256" key="5">
    <source>
        <dbReference type="ARBA" id="ARBA00007417"/>
    </source>
</evidence>
<dbReference type="Proteomes" id="UP001594351">
    <property type="component" value="Unassembled WGS sequence"/>
</dbReference>
<evidence type="ECO:0000313" key="11">
    <source>
        <dbReference type="EMBL" id="MFC1852284.1"/>
    </source>
</evidence>
<dbReference type="SUPFAM" id="SSF53597">
    <property type="entry name" value="Dihydrofolate reductase-like"/>
    <property type="match status" value="1"/>
</dbReference>
<comment type="pathway">
    <text evidence="2 9">Cofactor biosynthesis; riboflavin biosynthesis; 5-amino-6-(D-ribitylamino)uracil from GTP: step 2/4.</text>
</comment>
<evidence type="ECO:0000256" key="1">
    <source>
        <dbReference type="ARBA" id="ARBA00002151"/>
    </source>
</evidence>
<reference evidence="11 12" key="1">
    <citation type="submission" date="2024-09" db="EMBL/GenBank/DDBJ databases">
        <title>Laminarin stimulates single cell rates of sulfate reduction while oxygen inhibits transcriptomic activity in coastal marine sediment.</title>
        <authorList>
            <person name="Lindsay M."/>
            <person name="Orcutt B."/>
            <person name="Emerson D."/>
            <person name="Stepanauskas R."/>
            <person name="D'Angelo T."/>
        </authorList>
    </citation>
    <scope>NUCLEOTIDE SEQUENCE [LARGE SCALE GENOMIC DNA]</scope>
    <source>
        <strain evidence="11">SAG AM-311-K15</strain>
    </source>
</reference>
<accession>A0ABV6Z1K0</accession>
<dbReference type="CDD" id="cd01284">
    <property type="entry name" value="Riboflavin_deaminase-reductase"/>
    <property type="match status" value="1"/>
</dbReference>
<dbReference type="PANTHER" id="PTHR38011">
    <property type="entry name" value="DIHYDROFOLATE REDUCTASE FAMILY PROTEIN (AFU_ORTHOLOGUE AFUA_8G06820)"/>
    <property type="match status" value="1"/>
</dbReference>
<keyword evidence="9" id="KW-0862">Zinc</keyword>
<comment type="catalytic activity">
    <reaction evidence="9">
        <text>5-amino-6-(5-phospho-D-ribitylamino)uracil + NADP(+) = 5-amino-6-(5-phospho-D-ribosylamino)uracil + NADPH + H(+)</text>
        <dbReference type="Rhea" id="RHEA:17845"/>
        <dbReference type="ChEBI" id="CHEBI:15378"/>
        <dbReference type="ChEBI" id="CHEBI:57783"/>
        <dbReference type="ChEBI" id="CHEBI:58349"/>
        <dbReference type="ChEBI" id="CHEBI:58421"/>
        <dbReference type="ChEBI" id="CHEBI:58453"/>
        <dbReference type="EC" id="1.1.1.193"/>
    </reaction>
</comment>
<dbReference type="GO" id="GO:0008835">
    <property type="term" value="F:diaminohydroxyphosphoribosylaminopyrimidine deaminase activity"/>
    <property type="evidence" value="ECO:0007669"/>
    <property type="project" value="UniProtKB-EC"/>
</dbReference>
<dbReference type="InterPro" id="IPR002734">
    <property type="entry name" value="RibDG_C"/>
</dbReference>
<evidence type="ECO:0000259" key="10">
    <source>
        <dbReference type="PROSITE" id="PS51747"/>
    </source>
</evidence>
<protein>
    <recommendedName>
        <fullName evidence="9">Riboflavin biosynthesis protein RibD</fullName>
    </recommendedName>
    <domain>
        <recommendedName>
            <fullName evidence="9">Diaminohydroxyphosphoribosylaminopyrimidine deaminase</fullName>
            <shortName evidence="9">DRAP deaminase</shortName>
            <ecNumber evidence="9">3.5.4.26</ecNumber>
        </recommendedName>
        <alternativeName>
            <fullName evidence="9">Riboflavin-specific deaminase</fullName>
        </alternativeName>
    </domain>
    <domain>
        <recommendedName>
            <fullName evidence="9">5-amino-6-(5-phosphoribosylamino)uracil reductase</fullName>
            <ecNumber evidence="9">1.1.1.193</ecNumber>
        </recommendedName>
        <alternativeName>
            <fullName evidence="9">HTP reductase</fullName>
        </alternativeName>
    </domain>
</protein>
<comment type="cofactor">
    <cofactor evidence="9">
        <name>Zn(2+)</name>
        <dbReference type="ChEBI" id="CHEBI:29105"/>
    </cofactor>
    <text evidence="9">Binds 1 zinc ion.</text>
</comment>
<dbReference type="EMBL" id="JBHPBY010000292">
    <property type="protein sequence ID" value="MFC1852284.1"/>
    <property type="molecule type" value="Genomic_DNA"/>
</dbReference>
<keyword evidence="9" id="KW-0479">Metal-binding</keyword>
<comment type="function">
    <text evidence="1 9">Converts 2,5-diamino-6-(ribosylamino)-4(3h)-pyrimidinone 5'-phosphate into 5-amino-6-(ribosylamino)-2,4(1h,3h)-pyrimidinedione 5'-phosphate.</text>
</comment>
<evidence type="ECO:0000256" key="9">
    <source>
        <dbReference type="PIRNR" id="PIRNR006769"/>
    </source>
</evidence>
<dbReference type="EC" id="1.1.1.193" evidence="9"/>
<name>A0ABV6Z1K0_UNCC1</name>
<dbReference type="PIRSF" id="PIRSF006769">
    <property type="entry name" value="RibD"/>
    <property type="match status" value="1"/>
</dbReference>
<dbReference type="Pfam" id="PF00383">
    <property type="entry name" value="dCMP_cyt_deam_1"/>
    <property type="match status" value="1"/>
</dbReference>
<comment type="similarity">
    <text evidence="4 9">In the N-terminal section; belongs to the cytidine and deoxycytidylate deaminase family.</text>
</comment>
<feature type="domain" description="CMP/dCMP-type deaminase" evidence="10">
    <location>
        <begin position="5"/>
        <end position="127"/>
    </location>
</feature>
<comment type="similarity">
    <text evidence="5 9">In the C-terminal section; belongs to the HTP reductase family.</text>
</comment>
<comment type="catalytic activity">
    <reaction evidence="9">
        <text>2,5-diamino-6-hydroxy-4-(5-phosphoribosylamino)-pyrimidine + H2O + H(+) = 5-amino-6-(5-phospho-D-ribosylamino)uracil + NH4(+)</text>
        <dbReference type="Rhea" id="RHEA:21868"/>
        <dbReference type="ChEBI" id="CHEBI:15377"/>
        <dbReference type="ChEBI" id="CHEBI:15378"/>
        <dbReference type="ChEBI" id="CHEBI:28938"/>
        <dbReference type="ChEBI" id="CHEBI:58453"/>
        <dbReference type="ChEBI" id="CHEBI:58614"/>
        <dbReference type="EC" id="3.5.4.26"/>
    </reaction>
</comment>
<keyword evidence="12" id="KW-1185">Reference proteome</keyword>
<evidence type="ECO:0000256" key="4">
    <source>
        <dbReference type="ARBA" id="ARBA00005259"/>
    </source>
</evidence>
<dbReference type="PROSITE" id="PS51747">
    <property type="entry name" value="CYT_DCMP_DEAMINASES_2"/>
    <property type="match status" value="1"/>
</dbReference>
<dbReference type="InterPro" id="IPR050765">
    <property type="entry name" value="Riboflavin_Biosynth_HTPR"/>
</dbReference>
<evidence type="ECO:0000256" key="8">
    <source>
        <dbReference type="ARBA" id="ARBA00023268"/>
    </source>
</evidence>
<dbReference type="Gene3D" id="3.40.140.10">
    <property type="entry name" value="Cytidine Deaminase, domain 2"/>
    <property type="match status" value="1"/>
</dbReference>
<dbReference type="Pfam" id="PF01872">
    <property type="entry name" value="RibD_C"/>
    <property type="match status" value="1"/>
</dbReference>
<dbReference type="PANTHER" id="PTHR38011:SF7">
    <property type="entry name" value="2,5-DIAMINO-6-RIBOSYLAMINO-4(3H)-PYRIMIDINONE 5'-PHOSPHATE REDUCTASE"/>
    <property type="match status" value="1"/>
</dbReference>
<keyword evidence="6 9" id="KW-0521">NADP</keyword>
<keyword evidence="9 11" id="KW-0378">Hydrolase</keyword>
<keyword evidence="9" id="KW-0686">Riboflavin biosynthesis</keyword>
<dbReference type="NCBIfam" id="TIGR00227">
    <property type="entry name" value="ribD_Cterm"/>
    <property type="match status" value="1"/>
</dbReference>
<dbReference type="GO" id="GO:0008703">
    <property type="term" value="F:5-amino-6-(5-phosphoribosylamino)uracil reductase activity"/>
    <property type="evidence" value="ECO:0007669"/>
    <property type="project" value="UniProtKB-EC"/>
</dbReference>
<comment type="pathway">
    <text evidence="3 9">Cofactor biosynthesis; riboflavin biosynthesis; 5-amino-6-(D-ribitylamino)uracil from GTP: step 3/4.</text>
</comment>
<evidence type="ECO:0000256" key="2">
    <source>
        <dbReference type="ARBA" id="ARBA00004882"/>
    </source>
</evidence>
<dbReference type="InterPro" id="IPR011549">
    <property type="entry name" value="RibD_C"/>
</dbReference>
<evidence type="ECO:0000313" key="12">
    <source>
        <dbReference type="Proteomes" id="UP001594351"/>
    </source>
</evidence>
<dbReference type="Gene3D" id="3.40.430.10">
    <property type="entry name" value="Dihydrofolate Reductase, subunit A"/>
    <property type="match status" value="1"/>
</dbReference>
<dbReference type="EC" id="3.5.4.26" evidence="9"/>
<dbReference type="SUPFAM" id="SSF53927">
    <property type="entry name" value="Cytidine deaminase-like"/>
    <property type="match status" value="1"/>
</dbReference>
<evidence type="ECO:0000256" key="6">
    <source>
        <dbReference type="ARBA" id="ARBA00022857"/>
    </source>
</evidence>
<gene>
    <name evidence="11" type="primary">ribD</name>
    <name evidence="11" type="ORF">ACFL27_18970</name>
</gene>